<evidence type="ECO:0000313" key="3">
    <source>
        <dbReference type="Proteomes" id="UP000449906"/>
    </source>
</evidence>
<name>A0A7J5E212_NOCSI</name>
<organism evidence="2 3">
    <name type="scientific">Nocardioides simplex</name>
    <name type="common">Arthrobacter simplex</name>
    <dbReference type="NCBI Taxonomy" id="2045"/>
    <lineage>
        <taxon>Bacteria</taxon>
        <taxon>Bacillati</taxon>
        <taxon>Actinomycetota</taxon>
        <taxon>Actinomycetes</taxon>
        <taxon>Propionibacteriales</taxon>
        <taxon>Nocardioidaceae</taxon>
        <taxon>Pimelobacter</taxon>
    </lineage>
</organism>
<keyword evidence="1" id="KW-0472">Membrane</keyword>
<dbReference type="EMBL" id="WBVM01000001">
    <property type="protein sequence ID" value="KAB2812285.1"/>
    <property type="molecule type" value="Genomic_DNA"/>
</dbReference>
<dbReference type="RefSeq" id="WP_151579669.1">
    <property type="nucleotide sequence ID" value="NZ_WBVM01000001.1"/>
</dbReference>
<evidence type="ECO:0000313" key="2">
    <source>
        <dbReference type="EMBL" id="KAB2812285.1"/>
    </source>
</evidence>
<feature type="transmembrane region" description="Helical" evidence="1">
    <location>
        <begin position="21"/>
        <end position="43"/>
    </location>
</feature>
<gene>
    <name evidence="2" type="ORF">F9L07_10860</name>
</gene>
<dbReference type="Proteomes" id="UP000449906">
    <property type="component" value="Unassembled WGS sequence"/>
</dbReference>
<keyword evidence="1" id="KW-1133">Transmembrane helix</keyword>
<sequence>MGKSLAAAEGSGRATGLGEIALKRLVTVVLVGVLAGFVLPAIAPPAAHAAFDCSTKTSFTSNSVSYLNHSCISSAPTYASAVVDRKSHGKAPVGRIGVRARAYWSNGTLCERSATRYNTSEVTFFSVAFDHGCGGYVYSQGFSETWNGNGYKRVGTTRTVNLFY</sequence>
<evidence type="ECO:0000256" key="1">
    <source>
        <dbReference type="SAM" id="Phobius"/>
    </source>
</evidence>
<proteinExistence type="predicted"/>
<keyword evidence="1" id="KW-0812">Transmembrane</keyword>
<protein>
    <submittedName>
        <fullName evidence="2">Uncharacterized protein</fullName>
    </submittedName>
</protein>
<reference evidence="2 3" key="1">
    <citation type="submission" date="2019-09" db="EMBL/GenBank/DDBJ databases">
        <title>Pimelobacter sp. isolated from Paulinella.</title>
        <authorList>
            <person name="Jeong S.E."/>
        </authorList>
    </citation>
    <scope>NUCLEOTIDE SEQUENCE [LARGE SCALE GENOMIC DNA]</scope>
    <source>
        <strain evidence="2 3">Pch-N</strain>
    </source>
</reference>
<dbReference type="AlphaFoldDB" id="A0A7J5E212"/>
<comment type="caution">
    <text evidence="2">The sequence shown here is derived from an EMBL/GenBank/DDBJ whole genome shotgun (WGS) entry which is preliminary data.</text>
</comment>
<accession>A0A7J5E212</accession>